<dbReference type="InterPro" id="IPR007401">
    <property type="entry name" value="DUF454"/>
</dbReference>
<dbReference type="PANTHER" id="PTHR35813:SF1">
    <property type="entry name" value="INNER MEMBRANE PROTEIN YBAN"/>
    <property type="match status" value="1"/>
</dbReference>
<evidence type="ECO:0000313" key="4">
    <source>
        <dbReference type="Proteomes" id="UP000029385"/>
    </source>
</evidence>
<keyword evidence="1" id="KW-1003">Cell membrane</keyword>
<dbReference type="PANTHER" id="PTHR35813">
    <property type="entry name" value="INNER MEMBRANE PROTEIN YBAN"/>
    <property type="match status" value="1"/>
</dbReference>
<dbReference type="OrthoDB" id="9816293at2"/>
<accession>A0A091B2A0</accession>
<keyword evidence="4" id="KW-1185">Reference proteome</keyword>
<keyword evidence="2" id="KW-1133">Transmembrane helix</keyword>
<comment type="caution">
    <text evidence="3">The sequence shown here is derived from an EMBL/GenBank/DDBJ whole genome shotgun (WGS) entry which is preliminary data.</text>
</comment>
<keyword evidence="1 2" id="KW-0472">Membrane</keyword>
<keyword evidence="1" id="KW-0997">Cell inner membrane</keyword>
<keyword evidence="2" id="KW-0812">Transmembrane</keyword>
<organism evidence="3 4">
    <name type="scientific">Arenimonas oryziterrae DSM 21050 = YC6267</name>
    <dbReference type="NCBI Taxonomy" id="1121015"/>
    <lineage>
        <taxon>Bacteria</taxon>
        <taxon>Pseudomonadati</taxon>
        <taxon>Pseudomonadota</taxon>
        <taxon>Gammaproteobacteria</taxon>
        <taxon>Lysobacterales</taxon>
        <taxon>Lysobacteraceae</taxon>
        <taxon>Arenimonas</taxon>
    </lineage>
</organism>
<evidence type="ECO:0000256" key="2">
    <source>
        <dbReference type="SAM" id="Phobius"/>
    </source>
</evidence>
<proteinExistence type="predicted"/>
<dbReference type="eggNOG" id="COG2832">
    <property type="taxonomic scope" value="Bacteria"/>
</dbReference>
<comment type="subcellular location">
    <subcellularLocation>
        <location evidence="1">Cell inner membrane</location>
        <topology evidence="1">Multi-pass membrane protein</topology>
    </subcellularLocation>
</comment>
<sequence>MRSKALRWFWITSGLLALALGAIGIVLPVLPTVPFVLLAAYCFSRGSQRWENWLLNQPTLGPMVRDWREHRAVPLRAKQLATVMMTISSALSWWFLPTNIGWIPAATCTLVAIYLWRLPTRSAPTRQPSTEP</sequence>
<evidence type="ECO:0000313" key="3">
    <source>
        <dbReference type="EMBL" id="KFN44999.1"/>
    </source>
</evidence>
<dbReference type="PATRIC" id="fig|1121015.4.peg.586"/>
<dbReference type="Pfam" id="PF04304">
    <property type="entry name" value="DUF454"/>
    <property type="match status" value="1"/>
</dbReference>
<dbReference type="STRING" id="1121015.GCA_000420545_01541"/>
<dbReference type="GO" id="GO:0005886">
    <property type="term" value="C:plasma membrane"/>
    <property type="evidence" value="ECO:0007669"/>
    <property type="project" value="UniProtKB-SubCell"/>
</dbReference>
<name>A0A091B2A0_9GAMM</name>
<dbReference type="AlphaFoldDB" id="A0A091B2A0"/>
<gene>
    <name evidence="3" type="ORF">N789_02980</name>
</gene>
<reference evidence="3 4" key="1">
    <citation type="submission" date="2013-09" db="EMBL/GenBank/DDBJ databases">
        <title>Genome sequencing of Arenimonas oryziterrae.</title>
        <authorList>
            <person name="Chen F."/>
            <person name="Wang G."/>
        </authorList>
    </citation>
    <scope>NUCLEOTIDE SEQUENCE [LARGE SCALE GENOMIC DNA]</scope>
    <source>
        <strain evidence="3 4">YC6267</strain>
    </source>
</reference>
<feature type="transmembrane region" description="Helical" evidence="2">
    <location>
        <begin position="93"/>
        <end position="116"/>
    </location>
</feature>
<protein>
    <recommendedName>
        <fullName evidence="1">Inner membrane protein</fullName>
    </recommendedName>
</protein>
<dbReference type="RefSeq" id="WP_022969169.1">
    <property type="nucleotide sequence ID" value="NZ_ATVD01000002.1"/>
</dbReference>
<evidence type="ECO:0000256" key="1">
    <source>
        <dbReference type="PIRNR" id="PIRNR016789"/>
    </source>
</evidence>
<dbReference type="PIRSF" id="PIRSF016789">
    <property type="entry name" value="DUF454"/>
    <property type="match status" value="1"/>
</dbReference>
<dbReference type="Proteomes" id="UP000029385">
    <property type="component" value="Unassembled WGS sequence"/>
</dbReference>
<dbReference type="EMBL" id="AVCI01000001">
    <property type="protein sequence ID" value="KFN44999.1"/>
    <property type="molecule type" value="Genomic_DNA"/>
</dbReference>